<sequence length="80" mass="9667">MTIKEFNYKYKNGYIVKKLPNSEKYLFLYVIGNDDWDWIAWITEDYFNSTGHWIEPEVVKDFISIKLKGEKNKLQTIIEL</sequence>
<dbReference type="Proteomes" id="UP000274545">
    <property type="component" value="Unassembled WGS sequence"/>
</dbReference>
<proteinExistence type="predicted"/>
<dbReference type="AlphaFoldDB" id="A0A433ET90"/>
<evidence type="ECO:0000313" key="1">
    <source>
        <dbReference type="EMBL" id="RUP78114.1"/>
    </source>
</evidence>
<comment type="caution">
    <text evidence="1">The sequence shown here is derived from an EMBL/GenBank/DDBJ whole genome shotgun (WGS) entry which is preliminary data.</text>
</comment>
<gene>
    <name evidence="1" type="ORF">D6D54_01185</name>
</gene>
<evidence type="ECO:0000313" key="2">
    <source>
        <dbReference type="Proteomes" id="UP000274545"/>
    </source>
</evidence>
<dbReference type="RefSeq" id="WP_127092443.1">
    <property type="nucleotide sequence ID" value="NZ_CP093047.1"/>
</dbReference>
<protein>
    <submittedName>
        <fullName evidence="1">Uncharacterized protein</fullName>
    </submittedName>
</protein>
<reference evidence="1 2" key="1">
    <citation type="journal article" date="2019" name="Genome Biol. Evol.">
        <title>Toxin and genome evolution in a Drosophila defensive symbiosis.</title>
        <authorList>
            <person name="Ballinger M.J."/>
            <person name="Gawryluk R.M."/>
            <person name="Perlman S.J."/>
        </authorList>
    </citation>
    <scope>NUCLEOTIDE SEQUENCE [LARGE SCALE GENOMIC DNA]</scope>
    <source>
        <strain evidence="2">sNeo</strain>
    </source>
</reference>
<accession>A0A433ET90</accession>
<organism evidence="1 2">
    <name type="scientific">Spiroplasma poulsonii</name>
    <dbReference type="NCBI Taxonomy" id="2138"/>
    <lineage>
        <taxon>Bacteria</taxon>
        <taxon>Bacillati</taxon>
        <taxon>Mycoplasmatota</taxon>
        <taxon>Mollicutes</taxon>
        <taxon>Entomoplasmatales</taxon>
        <taxon>Spiroplasmataceae</taxon>
        <taxon>Spiroplasma</taxon>
    </lineage>
</organism>
<name>A0A433ET90_9MOLU</name>
<dbReference type="EMBL" id="RAHC01000001">
    <property type="protein sequence ID" value="RUP78114.1"/>
    <property type="molecule type" value="Genomic_DNA"/>
</dbReference>